<keyword evidence="2" id="KW-0217">Developmental protein</keyword>
<dbReference type="GO" id="GO:0009733">
    <property type="term" value="P:response to auxin"/>
    <property type="evidence" value="ECO:0007669"/>
    <property type="project" value="InterPro"/>
</dbReference>
<evidence type="ECO:0000256" key="2">
    <source>
        <dbReference type="ARBA" id="ARBA00022473"/>
    </source>
</evidence>
<gene>
    <name evidence="4" type="ORF">EUGRSUZ_I01350</name>
</gene>
<name>A0A059ANQ8_EUCGR</name>
<comment type="similarity">
    <text evidence="1">Belongs to the ARG7 family.</text>
</comment>
<dbReference type="InterPro" id="IPR003676">
    <property type="entry name" value="SAUR_fam"/>
</dbReference>
<reference evidence="4" key="1">
    <citation type="submission" date="2013-07" db="EMBL/GenBank/DDBJ databases">
        <title>The genome of Eucalyptus grandis.</title>
        <authorList>
            <person name="Schmutz J."/>
            <person name="Hayes R."/>
            <person name="Myburg A."/>
            <person name="Tuskan G."/>
            <person name="Grattapaglia D."/>
            <person name="Rokhsar D.S."/>
        </authorList>
    </citation>
    <scope>NUCLEOTIDE SEQUENCE</scope>
    <source>
        <tissue evidence="4">Leaf extractions</tissue>
    </source>
</reference>
<dbReference type="Pfam" id="PF02519">
    <property type="entry name" value="Auxin_inducible"/>
    <property type="match status" value="1"/>
</dbReference>
<sequence length="93" mass="10374">MIMGISLPGKKLRRSLSGRREVDSAPLDVPKGYFPVYVGENQKKRFIVPLSCLSRPSFQDLLSQAEEEFGFDHPMGGLTISCNEEVFLNLIDG</sequence>
<dbReference type="STRING" id="71139.A0A059ANQ8"/>
<accession>A0A059ANQ8</accession>
<organism evidence="4">
    <name type="scientific">Eucalyptus grandis</name>
    <name type="common">Flooded gum</name>
    <dbReference type="NCBI Taxonomy" id="71139"/>
    <lineage>
        <taxon>Eukaryota</taxon>
        <taxon>Viridiplantae</taxon>
        <taxon>Streptophyta</taxon>
        <taxon>Embryophyta</taxon>
        <taxon>Tracheophyta</taxon>
        <taxon>Spermatophyta</taxon>
        <taxon>Magnoliopsida</taxon>
        <taxon>eudicotyledons</taxon>
        <taxon>Gunneridae</taxon>
        <taxon>Pentapetalae</taxon>
        <taxon>rosids</taxon>
        <taxon>malvids</taxon>
        <taxon>Myrtales</taxon>
        <taxon>Myrtaceae</taxon>
        <taxon>Myrtoideae</taxon>
        <taxon>Eucalypteae</taxon>
        <taxon>Eucalyptus</taxon>
    </lineage>
</organism>
<evidence type="ECO:0000313" key="4">
    <source>
        <dbReference type="EMBL" id="KCW55448.1"/>
    </source>
</evidence>
<dbReference type="EMBL" id="KK198761">
    <property type="protein sequence ID" value="KCW55448.1"/>
    <property type="molecule type" value="Genomic_DNA"/>
</dbReference>
<dbReference type="AlphaFoldDB" id="A0A059ANQ8"/>
<evidence type="ECO:0000256" key="3">
    <source>
        <dbReference type="ARBA" id="ARBA00022604"/>
    </source>
</evidence>
<proteinExistence type="inferred from homology"/>
<protein>
    <submittedName>
        <fullName evidence="4">Uncharacterized protein</fullName>
    </submittedName>
</protein>
<keyword evidence="3" id="KW-0341">Growth regulation</keyword>
<dbReference type="OMA" id="MVIPRGH"/>
<evidence type="ECO:0000256" key="1">
    <source>
        <dbReference type="ARBA" id="ARBA00006974"/>
    </source>
</evidence>
<dbReference type="Gramene" id="KCW55448">
    <property type="protein sequence ID" value="KCW55448"/>
    <property type="gene ID" value="EUGRSUZ_I01350"/>
</dbReference>
<dbReference type="PANTHER" id="PTHR31929">
    <property type="entry name" value="SAUR-LIKE AUXIN-RESPONSIVE PROTEIN FAMILY-RELATED"/>
    <property type="match status" value="1"/>
</dbReference>
<dbReference type="InParanoid" id="A0A059ANQ8"/>